<comment type="subcellular location">
    <subcellularLocation>
        <location evidence="1">Membrane</location>
        <topology evidence="1">Multi-pass membrane protein</topology>
    </subcellularLocation>
</comment>
<keyword evidence="3 5" id="KW-1133">Transmembrane helix</keyword>
<keyword evidence="2 5" id="KW-0812">Transmembrane</keyword>
<dbReference type="EMBL" id="AP025592">
    <property type="protein sequence ID" value="BDG07104.1"/>
    <property type="molecule type" value="Genomic_DNA"/>
</dbReference>
<feature type="transmembrane region" description="Helical" evidence="5">
    <location>
        <begin position="44"/>
        <end position="66"/>
    </location>
</feature>
<organism evidence="8 9">
    <name type="scientific">Anaeromyxobacter paludicola</name>
    <dbReference type="NCBI Taxonomy" id="2918171"/>
    <lineage>
        <taxon>Bacteria</taxon>
        <taxon>Pseudomonadati</taxon>
        <taxon>Myxococcota</taxon>
        <taxon>Myxococcia</taxon>
        <taxon>Myxococcales</taxon>
        <taxon>Cystobacterineae</taxon>
        <taxon>Anaeromyxobacteraceae</taxon>
        <taxon>Anaeromyxobacter</taxon>
    </lineage>
</organism>
<name>A0ABN6N1J8_9BACT</name>
<keyword evidence="4 5" id="KW-0472">Membrane</keyword>
<reference evidence="9" key="1">
    <citation type="journal article" date="2022" name="Int. J. Syst. Evol. Microbiol.">
        <title>Anaeromyxobacter oryzae sp. nov., Anaeromyxobacter diazotrophicus sp. nov. and Anaeromyxobacter paludicola sp. nov., isolated from paddy soils.</title>
        <authorList>
            <person name="Itoh H."/>
            <person name="Xu Z."/>
            <person name="Mise K."/>
            <person name="Masuda Y."/>
            <person name="Ushijima N."/>
            <person name="Hayakawa C."/>
            <person name="Shiratori Y."/>
            <person name="Senoo K."/>
        </authorList>
    </citation>
    <scope>NUCLEOTIDE SEQUENCE [LARGE SCALE GENOMIC DNA]</scope>
    <source>
        <strain evidence="9">Red630</strain>
    </source>
</reference>
<feature type="chain" id="PRO_5046688801" description="Methylamine utilisation protein MauE domain-containing protein" evidence="6">
    <location>
        <begin position="21"/>
        <end position="145"/>
    </location>
</feature>
<keyword evidence="6" id="KW-0732">Signal</keyword>
<protein>
    <recommendedName>
        <fullName evidence="7">Methylamine utilisation protein MauE domain-containing protein</fullName>
    </recommendedName>
</protein>
<gene>
    <name evidence="8" type="ORF">AMPC_02170</name>
</gene>
<evidence type="ECO:0000256" key="4">
    <source>
        <dbReference type="ARBA" id="ARBA00023136"/>
    </source>
</evidence>
<evidence type="ECO:0000259" key="7">
    <source>
        <dbReference type="Pfam" id="PF07291"/>
    </source>
</evidence>
<evidence type="ECO:0000256" key="6">
    <source>
        <dbReference type="SAM" id="SignalP"/>
    </source>
</evidence>
<dbReference type="Pfam" id="PF07291">
    <property type="entry name" value="MauE"/>
    <property type="match status" value="1"/>
</dbReference>
<feature type="transmembrane region" description="Helical" evidence="5">
    <location>
        <begin position="73"/>
        <end position="93"/>
    </location>
</feature>
<keyword evidence="9" id="KW-1185">Reference proteome</keyword>
<dbReference type="RefSeq" id="WP_248343711.1">
    <property type="nucleotide sequence ID" value="NZ_AP025592.1"/>
</dbReference>
<feature type="signal peptide" evidence="6">
    <location>
        <begin position="1"/>
        <end position="20"/>
    </location>
</feature>
<dbReference type="Proteomes" id="UP001162734">
    <property type="component" value="Chromosome"/>
</dbReference>
<sequence length="145" mass="14441">MRPVLLALARAALGALFLYAAATKLPDMAAFATDLANYRMLPAALVPAAAAAVVGIELAVGALLVLGIAARAAALVTAAMLVFFVAGLSQALLRGIDLHCGCFGGAEAATWGTVLRDLPMLAAAVAVAVGGPGRLRPARAPVEPG</sequence>
<evidence type="ECO:0000256" key="5">
    <source>
        <dbReference type="SAM" id="Phobius"/>
    </source>
</evidence>
<feature type="domain" description="Methylamine utilisation protein MauE" evidence="7">
    <location>
        <begin position="4"/>
        <end position="128"/>
    </location>
</feature>
<evidence type="ECO:0000313" key="9">
    <source>
        <dbReference type="Proteomes" id="UP001162734"/>
    </source>
</evidence>
<proteinExistence type="predicted"/>
<dbReference type="InterPro" id="IPR009908">
    <property type="entry name" value="Methylamine_util_MauE"/>
</dbReference>
<evidence type="ECO:0000256" key="1">
    <source>
        <dbReference type="ARBA" id="ARBA00004141"/>
    </source>
</evidence>
<accession>A0ABN6N1J8</accession>
<evidence type="ECO:0000256" key="2">
    <source>
        <dbReference type="ARBA" id="ARBA00022692"/>
    </source>
</evidence>
<evidence type="ECO:0000313" key="8">
    <source>
        <dbReference type="EMBL" id="BDG07104.1"/>
    </source>
</evidence>
<evidence type="ECO:0000256" key="3">
    <source>
        <dbReference type="ARBA" id="ARBA00022989"/>
    </source>
</evidence>